<keyword evidence="1" id="KW-0805">Transcription regulation</keyword>
<evidence type="ECO:0000313" key="8">
    <source>
        <dbReference type="Proteomes" id="UP000050580"/>
    </source>
</evidence>
<dbReference type="Pfam" id="PF01380">
    <property type="entry name" value="SIS"/>
    <property type="match status" value="1"/>
</dbReference>
<keyword evidence="4" id="KW-0804">Transcription</keyword>
<dbReference type="InterPro" id="IPR036388">
    <property type="entry name" value="WH-like_DNA-bd_sf"/>
</dbReference>
<evidence type="ECO:0000256" key="1">
    <source>
        <dbReference type="ARBA" id="ARBA00023015"/>
    </source>
</evidence>
<dbReference type="STRING" id="1610491.AAV94_04555"/>
<organism evidence="7 8">
    <name type="scientific">Lampropedia cohaerens</name>
    <dbReference type="NCBI Taxonomy" id="1610491"/>
    <lineage>
        <taxon>Bacteria</taxon>
        <taxon>Pseudomonadati</taxon>
        <taxon>Pseudomonadota</taxon>
        <taxon>Betaproteobacteria</taxon>
        <taxon>Burkholderiales</taxon>
        <taxon>Comamonadaceae</taxon>
        <taxon>Lampropedia</taxon>
    </lineage>
</organism>
<dbReference type="CDD" id="cd05013">
    <property type="entry name" value="SIS_RpiR"/>
    <property type="match status" value="1"/>
</dbReference>
<dbReference type="GO" id="GO:0003677">
    <property type="term" value="F:DNA binding"/>
    <property type="evidence" value="ECO:0007669"/>
    <property type="project" value="UniProtKB-KW"/>
</dbReference>
<protein>
    <recommendedName>
        <fullName evidence="9">RpiR family transcriptional regulator</fullName>
    </recommendedName>
</protein>
<dbReference type="Gene3D" id="3.40.50.10490">
    <property type="entry name" value="Glucose-6-phosphate isomerase like protein, domain 1"/>
    <property type="match status" value="1"/>
</dbReference>
<keyword evidence="3" id="KW-0324">Glycolysis</keyword>
<dbReference type="Pfam" id="PF01418">
    <property type="entry name" value="HTH_6"/>
    <property type="match status" value="1"/>
</dbReference>
<dbReference type="GO" id="GO:0006096">
    <property type="term" value="P:glycolytic process"/>
    <property type="evidence" value="ECO:0007669"/>
    <property type="project" value="UniProtKB-KW"/>
</dbReference>
<evidence type="ECO:0000256" key="2">
    <source>
        <dbReference type="ARBA" id="ARBA00023125"/>
    </source>
</evidence>
<dbReference type="InterPro" id="IPR047640">
    <property type="entry name" value="RpiR-like"/>
</dbReference>
<feature type="domain" description="SIS" evidence="6">
    <location>
        <begin position="135"/>
        <end position="264"/>
    </location>
</feature>
<accession>A0A0U1Q0W1</accession>
<name>A0A0U1Q0W1_9BURK</name>
<evidence type="ECO:0008006" key="9">
    <source>
        <dbReference type="Google" id="ProtNLM"/>
    </source>
</evidence>
<keyword evidence="2" id="KW-0238">DNA-binding</keyword>
<reference evidence="7 8" key="1">
    <citation type="submission" date="2015-05" db="EMBL/GenBank/DDBJ databases">
        <title>Draft genome sequence of Lampropedia sp. CT6, isolated from the microbial mat of a hot water spring, located at Manikaran, India.</title>
        <authorList>
            <person name="Tripathi C."/>
            <person name="Rani P."/>
            <person name="Mahato N.K."/>
            <person name="Lal R."/>
        </authorList>
    </citation>
    <scope>NUCLEOTIDE SEQUENCE [LARGE SCALE GENOMIC DNA]</scope>
    <source>
        <strain evidence="7 8">CT6</strain>
    </source>
</reference>
<dbReference type="RefSeq" id="WP_046741159.1">
    <property type="nucleotide sequence ID" value="NZ_LBNQ01000019.1"/>
</dbReference>
<evidence type="ECO:0000313" key="7">
    <source>
        <dbReference type="EMBL" id="KKW68393.1"/>
    </source>
</evidence>
<dbReference type="SUPFAM" id="SSF46689">
    <property type="entry name" value="Homeodomain-like"/>
    <property type="match status" value="1"/>
</dbReference>
<dbReference type="Proteomes" id="UP000050580">
    <property type="component" value="Unassembled WGS sequence"/>
</dbReference>
<dbReference type="PROSITE" id="PS51464">
    <property type="entry name" value="SIS"/>
    <property type="match status" value="1"/>
</dbReference>
<comment type="caution">
    <text evidence="7">The sequence shown here is derived from an EMBL/GenBank/DDBJ whole genome shotgun (WGS) entry which is preliminary data.</text>
</comment>
<keyword evidence="8" id="KW-1185">Reference proteome</keyword>
<feature type="domain" description="HTH rpiR-type" evidence="5">
    <location>
        <begin position="7"/>
        <end position="83"/>
    </location>
</feature>
<dbReference type="InterPro" id="IPR009057">
    <property type="entry name" value="Homeodomain-like_sf"/>
</dbReference>
<proteinExistence type="predicted"/>
<evidence type="ECO:0000259" key="6">
    <source>
        <dbReference type="PROSITE" id="PS51464"/>
    </source>
</evidence>
<dbReference type="GO" id="GO:0097367">
    <property type="term" value="F:carbohydrate derivative binding"/>
    <property type="evidence" value="ECO:0007669"/>
    <property type="project" value="InterPro"/>
</dbReference>
<dbReference type="PROSITE" id="PS51071">
    <property type="entry name" value="HTH_RPIR"/>
    <property type="match status" value="1"/>
</dbReference>
<dbReference type="InterPro" id="IPR046348">
    <property type="entry name" value="SIS_dom_sf"/>
</dbReference>
<dbReference type="PANTHER" id="PTHR30514:SF18">
    <property type="entry name" value="RPIR-FAMILY TRANSCRIPTIONAL REGULATOR"/>
    <property type="match status" value="1"/>
</dbReference>
<dbReference type="PANTHER" id="PTHR30514">
    <property type="entry name" value="GLUCOKINASE"/>
    <property type="match status" value="1"/>
</dbReference>
<evidence type="ECO:0000256" key="4">
    <source>
        <dbReference type="ARBA" id="ARBA00023163"/>
    </source>
</evidence>
<gene>
    <name evidence="7" type="ORF">AAV94_04555</name>
</gene>
<evidence type="ECO:0000259" key="5">
    <source>
        <dbReference type="PROSITE" id="PS51071"/>
    </source>
</evidence>
<sequence>MSPAAKGSLSQRIQARWAQLSESERKLAQVLVQPGFSMAGFTARELATLAGISPAGAARCFQKLGYRNFQELRREQRAQLGDSPLARNAAAAGRRARASAPARGADAAWSAHASLQIQQLEALQETLTQAQIDAAVEKLYRARRVFVLGMRASHVPAIYAQALWLQLRNEVFLLADAAARASELLSQLRKGDWVVVMDFRRRASQLLPWMRAARLQGARVLLLTDAAASDLVPLADTCLCCPNPRHHLFDSHLAAFSLIHYMAEAMARSDTRGTRQRLAAIEVLHQQIGDLDGGP</sequence>
<evidence type="ECO:0000256" key="3">
    <source>
        <dbReference type="ARBA" id="ARBA00023152"/>
    </source>
</evidence>
<dbReference type="AlphaFoldDB" id="A0A0U1Q0W1"/>
<dbReference type="InterPro" id="IPR000281">
    <property type="entry name" value="HTH_RpiR"/>
</dbReference>
<dbReference type="InterPro" id="IPR001347">
    <property type="entry name" value="SIS_dom"/>
</dbReference>
<dbReference type="Gene3D" id="1.10.10.10">
    <property type="entry name" value="Winged helix-like DNA-binding domain superfamily/Winged helix DNA-binding domain"/>
    <property type="match status" value="1"/>
</dbReference>
<dbReference type="GO" id="GO:0003700">
    <property type="term" value="F:DNA-binding transcription factor activity"/>
    <property type="evidence" value="ECO:0007669"/>
    <property type="project" value="InterPro"/>
</dbReference>
<dbReference type="SUPFAM" id="SSF53697">
    <property type="entry name" value="SIS domain"/>
    <property type="match status" value="1"/>
</dbReference>
<dbReference type="InterPro" id="IPR035472">
    <property type="entry name" value="RpiR-like_SIS"/>
</dbReference>
<dbReference type="EMBL" id="LBNQ01000019">
    <property type="protein sequence ID" value="KKW68393.1"/>
    <property type="molecule type" value="Genomic_DNA"/>
</dbReference>
<dbReference type="OrthoDB" id="8960173at2"/>